<evidence type="ECO:0000256" key="3">
    <source>
        <dbReference type="ARBA" id="ARBA00022606"/>
    </source>
</evidence>
<evidence type="ECO:0000313" key="11">
    <source>
        <dbReference type="EMBL" id="EFN77833.1"/>
    </source>
</evidence>
<keyword evidence="3 10" id="KW-0716">Sensory transduction</keyword>
<feature type="transmembrane region" description="Helical" evidence="10">
    <location>
        <begin position="127"/>
        <end position="147"/>
    </location>
</feature>
<evidence type="ECO:0000256" key="9">
    <source>
        <dbReference type="ARBA" id="ARBA00023224"/>
    </source>
</evidence>
<dbReference type="OrthoDB" id="8185860at2759"/>
<dbReference type="GO" id="GO:0007165">
    <property type="term" value="P:signal transduction"/>
    <property type="evidence" value="ECO:0007669"/>
    <property type="project" value="UniProtKB-KW"/>
</dbReference>
<proteinExistence type="inferred from homology"/>
<dbReference type="GO" id="GO:0005886">
    <property type="term" value="C:plasma membrane"/>
    <property type="evidence" value="ECO:0007669"/>
    <property type="project" value="UniProtKB-SubCell"/>
</dbReference>
<comment type="subcellular location">
    <subcellularLocation>
        <location evidence="1 10">Cell membrane</location>
        <topology evidence="1 10">Multi-pass membrane protein</topology>
    </subcellularLocation>
</comment>
<comment type="caution">
    <text evidence="10">Lacks conserved residue(s) required for the propagation of feature annotation.</text>
</comment>
<dbReference type="PANTHER" id="PTHR21137">
    <property type="entry name" value="ODORANT RECEPTOR"/>
    <property type="match status" value="1"/>
</dbReference>
<dbReference type="EMBL" id="GL452135">
    <property type="protein sequence ID" value="EFN77833.1"/>
    <property type="molecule type" value="Genomic_DNA"/>
</dbReference>
<evidence type="ECO:0000256" key="6">
    <source>
        <dbReference type="ARBA" id="ARBA00022989"/>
    </source>
</evidence>
<evidence type="ECO:0000256" key="1">
    <source>
        <dbReference type="ARBA" id="ARBA00004651"/>
    </source>
</evidence>
<dbReference type="InParanoid" id="E2C2H7"/>
<feature type="transmembrane region" description="Helical" evidence="10">
    <location>
        <begin position="66"/>
        <end position="92"/>
    </location>
</feature>
<name>E2C2H7_HARSA</name>
<dbReference type="AlphaFoldDB" id="E2C2H7"/>
<keyword evidence="6 10" id="KW-1133">Transmembrane helix</keyword>
<evidence type="ECO:0000256" key="5">
    <source>
        <dbReference type="ARBA" id="ARBA00022725"/>
    </source>
</evidence>
<dbReference type="OMA" id="YWYANEL"/>
<protein>
    <recommendedName>
        <fullName evidence="10">Odorant receptor</fullName>
    </recommendedName>
</protein>
<dbReference type="PANTHER" id="PTHR21137:SF35">
    <property type="entry name" value="ODORANT RECEPTOR 19A-RELATED"/>
    <property type="match status" value="1"/>
</dbReference>
<dbReference type="InterPro" id="IPR004117">
    <property type="entry name" value="7tm6_olfct_rcpt"/>
</dbReference>
<dbReference type="GO" id="GO:0005549">
    <property type="term" value="F:odorant binding"/>
    <property type="evidence" value="ECO:0007669"/>
    <property type="project" value="InterPro"/>
</dbReference>
<keyword evidence="8 10" id="KW-0675">Receptor</keyword>
<dbReference type="Proteomes" id="UP000008237">
    <property type="component" value="Unassembled WGS sequence"/>
</dbReference>
<feature type="transmembrane region" description="Helical" evidence="10">
    <location>
        <begin position="36"/>
        <end position="54"/>
    </location>
</feature>
<keyword evidence="2" id="KW-1003">Cell membrane</keyword>
<organism evidence="12">
    <name type="scientific">Harpegnathos saltator</name>
    <name type="common">Jerdon's jumping ant</name>
    <dbReference type="NCBI Taxonomy" id="610380"/>
    <lineage>
        <taxon>Eukaryota</taxon>
        <taxon>Metazoa</taxon>
        <taxon>Ecdysozoa</taxon>
        <taxon>Arthropoda</taxon>
        <taxon>Hexapoda</taxon>
        <taxon>Insecta</taxon>
        <taxon>Pterygota</taxon>
        <taxon>Neoptera</taxon>
        <taxon>Endopterygota</taxon>
        <taxon>Hymenoptera</taxon>
        <taxon>Apocrita</taxon>
        <taxon>Aculeata</taxon>
        <taxon>Formicoidea</taxon>
        <taxon>Formicidae</taxon>
        <taxon>Ponerinae</taxon>
        <taxon>Ponerini</taxon>
        <taxon>Harpegnathos</taxon>
    </lineage>
</organism>
<keyword evidence="5 10" id="KW-0552">Olfaction</keyword>
<feature type="transmembrane region" description="Helical" evidence="10">
    <location>
        <begin position="233"/>
        <end position="258"/>
    </location>
</feature>
<gene>
    <name evidence="11" type="ORF">EAI_11740</name>
</gene>
<evidence type="ECO:0000256" key="4">
    <source>
        <dbReference type="ARBA" id="ARBA00022692"/>
    </source>
</evidence>
<comment type="similarity">
    <text evidence="10">Belongs to the insect chemoreceptor superfamily. Heteromeric odorant receptor channel (TC 1.A.69) family.</text>
</comment>
<sequence>MAAERKEHDYASMQMARFLMKTVGFWTSDKKGEERLLKGILGYTLFAIVLALWIESTEFYFSIGDFYAVTYTACSSMPVVIVLMKILFFLTYREEMLTMLRYTQERFWYAQYDDYGRKLMDDINRKGMIIMCTFTFFVQVTVVTYMLTPIIALVHAGICFCCFDNLLGLLGMHTAGQFKLLQHRLETILERIGQAGDLGSLDEKTKRAVHEEIRGCVLQHQELIWYSEKMEGLFMYTTLCQLLVSSVMICVAGFQVFLSRGTLMRRMIFIAHTNGSVGQLFVVTFTAHHLLEESRAVGDSAYSANWEVLSHQDNRSIRNAVLMLMVRSTHACSISAGGFFPVSLETFMAVRSALKDPQTRDSCLNDSDFVPPQVMSTAASYFALLRNFIVDE</sequence>
<dbReference type="GO" id="GO:0004984">
    <property type="term" value="F:olfactory receptor activity"/>
    <property type="evidence" value="ECO:0007669"/>
    <property type="project" value="InterPro"/>
</dbReference>
<keyword evidence="7 10" id="KW-0472">Membrane</keyword>
<dbReference type="Pfam" id="PF02949">
    <property type="entry name" value="7tm_6"/>
    <property type="match status" value="1"/>
</dbReference>
<evidence type="ECO:0000256" key="7">
    <source>
        <dbReference type="ARBA" id="ARBA00023136"/>
    </source>
</evidence>
<accession>E2C2H7</accession>
<reference evidence="11 12" key="1">
    <citation type="journal article" date="2010" name="Science">
        <title>Genomic comparison of the ants Camponotus floridanus and Harpegnathos saltator.</title>
        <authorList>
            <person name="Bonasio R."/>
            <person name="Zhang G."/>
            <person name="Ye C."/>
            <person name="Mutti N.S."/>
            <person name="Fang X."/>
            <person name="Qin N."/>
            <person name="Donahue G."/>
            <person name="Yang P."/>
            <person name="Li Q."/>
            <person name="Li C."/>
            <person name="Zhang P."/>
            <person name="Huang Z."/>
            <person name="Berger S.L."/>
            <person name="Reinberg D."/>
            <person name="Wang J."/>
            <person name="Liebig J."/>
        </authorList>
    </citation>
    <scope>NUCLEOTIDE SEQUENCE [LARGE SCALE GENOMIC DNA]</scope>
    <source>
        <strain evidence="11 12">R22 G/1</strain>
    </source>
</reference>
<evidence type="ECO:0000256" key="10">
    <source>
        <dbReference type="RuleBase" id="RU351113"/>
    </source>
</evidence>
<keyword evidence="9 10" id="KW-0807">Transducer</keyword>
<evidence type="ECO:0000313" key="12">
    <source>
        <dbReference type="Proteomes" id="UP000008237"/>
    </source>
</evidence>
<keyword evidence="12" id="KW-1185">Reference proteome</keyword>
<keyword evidence="4 10" id="KW-0812">Transmembrane</keyword>
<evidence type="ECO:0000256" key="8">
    <source>
        <dbReference type="ARBA" id="ARBA00023170"/>
    </source>
</evidence>
<evidence type="ECO:0000256" key="2">
    <source>
        <dbReference type="ARBA" id="ARBA00022475"/>
    </source>
</evidence>